<accession>A0A402CSK0</accession>
<dbReference type="CDD" id="cd01172">
    <property type="entry name" value="RfaE_like"/>
    <property type="match status" value="1"/>
</dbReference>
<dbReference type="InterPro" id="IPR011913">
    <property type="entry name" value="RfaE_dom_I"/>
</dbReference>
<dbReference type="InterPro" id="IPR029056">
    <property type="entry name" value="Ribokinase-like"/>
</dbReference>
<reference evidence="1 2" key="1">
    <citation type="journal article" date="2019" name="Int. J. Syst. Evol. Microbiol.">
        <title>Capsulimonas corticalis gen. nov., sp. nov., an aerobic capsulated bacterium, of a novel bacterial order, Capsulimonadales ord. nov., of the class Armatimonadia of the phylum Armatimonadetes.</title>
        <authorList>
            <person name="Li J."/>
            <person name="Kudo C."/>
            <person name="Tonouchi A."/>
        </authorList>
    </citation>
    <scope>NUCLEOTIDE SEQUENCE [LARGE SCALE GENOMIC DNA]</scope>
    <source>
        <strain evidence="1 2">AX-7</strain>
    </source>
</reference>
<dbReference type="SUPFAM" id="SSF53613">
    <property type="entry name" value="Ribokinase-like"/>
    <property type="match status" value="1"/>
</dbReference>
<evidence type="ECO:0000313" key="2">
    <source>
        <dbReference type="Proteomes" id="UP000287394"/>
    </source>
</evidence>
<organism evidence="1 2">
    <name type="scientific">Capsulimonas corticalis</name>
    <dbReference type="NCBI Taxonomy" id="2219043"/>
    <lineage>
        <taxon>Bacteria</taxon>
        <taxon>Bacillati</taxon>
        <taxon>Armatimonadota</taxon>
        <taxon>Armatimonadia</taxon>
        <taxon>Capsulimonadales</taxon>
        <taxon>Capsulimonadaceae</taxon>
        <taxon>Capsulimonas</taxon>
    </lineage>
</organism>
<dbReference type="GO" id="GO:0033786">
    <property type="term" value="F:heptose-1-phosphate adenylyltransferase activity"/>
    <property type="evidence" value="ECO:0007669"/>
    <property type="project" value="TreeGrafter"/>
</dbReference>
<dbReference type="PANTHER" id="PTHR46969">
    <property type="entry name" value="BIFUNCTIONAL PROTEIN HLDE"/>
    <property type="match status" value="1"/>
</dbReference>
<dbReference type="PANTHER" id="PTHR46969:SF1">
    <property type="entry name" value="BIFUNCTIONAL PROTEIN HLDE"/>
    <property type="match status" value="1"/>
</dbReference>
<evidence type="ECO:0000313" key="1">
    <source>
        <dbReference type="EMBL" id="BDI31059.1"/>
    </source>
</evidence>
<dbReference type="OrthoDB" id="9802794at2"/>
<dbReference type="EMBL" id="AP025739">
    <property type="protein sequence ID" value="BDI31059.1"/>
    <property type="molecule type" value="Genomic_DNA"/>
</dbReference>
<dbReference type="InterPro" id="IPR002173">
    <property type="entry name" value="Carboh/pur_kinase_PfkB_CS"/>
</dbReference>
<dbReference type="RefSeq" id="WP_125205860.1">
    <property type="nucleotide sequence ID" value="NZ_AP025739.1"/>
</dbReference>
<protein>
    <submittedName>
        <fullName evidence="1">ADP-heptose synthase</fullName>
    </submittedName>
</protein>
<keyword evidence="2" id="KW-1185">Reference proteome</keyword>
<dbReference type="GO" id="GO:0016773">
    <property type="term" value="F:phosphotransferase activity, alcohol group as acceptor"/>
    <property type="evidence" value="ECO:0007669"/>
    <property type="project" value="InterPro"/>
</dbReference>
<dbReference type="KEGG" id="ccot:CCAX7_31100"/>
<name>A0A402CSK0_9BACT</name>
<dbReference type="InterPro" id="IPR011611">
    <property type="entry name" value="PfkB_dom"/>
</dbReference>
<dbReference type="Gene3D" id="3.40.1190.20">
    <property type="match status" value="1"/>
</dbReference>
<dbReference type="GO" id="GO:0033785">
    <property type="term" value="F:heptose 7-phosphate kinase activity"/>
    <property type="evidence" value="ECO:0007669"/>
    <property type="project" value="TreeGrafter"/>
</dbReference>
<sequence length="325" mass="33862">MDTATARRLLGNFEGKRVVVVGDVMLDEYIWGQVNRISPEAPVMVVDAGRYSHVPGGAANVVNNLCVLGAKASIVGVIGEDEAGRNLVAALEAEGADVSGLVTVTDRPTTRKTRIIAHSQQVVRVDHEKRIPLELHAVEELIRRFESLCANADAVVLSDYQKGVLAPSLIHAAARVAAAGKPVTGNLKPRALSADSSITVITLNLAEASAAMNGEPLDTPHMVHHAGQALLERTGAAHIVITQGQHGLTLYSASAPGVPHHVPPREVEVYDSAGAGDTVISAMTMALVAGASPADAVTLANYAAAEAVKKLGVSTVTREEILAGF</sequence>
<dbReference type="Proteomes" id="UP000287394">
    <property type="component" value="Chromosome"/>
</dbReference>
<gene>
    <name evidence="1" type="ORF">CCAX7_31100</name>
</gene>
<dbReference type="PROSITE" id="PS00584">
    <property type="entry name" value="PFKB_KINASES_2"/>
    <property type="match status" value="1"/>
</dbReference>
<dbReference type="AlphaFoldDB" id="A0A402CSK0"/>
<dbReference type="Pfam" id="PF00294">
    <property type="entry name" value="PfkB"/>
    <property type="match status" value="1"/>
</dbReference>
<proteinExistence type="predicted"/>
<dbReference type="GO" id="GO:0005829">
    <property type="term" value="C:cytosol"/>
    <property type="evidence" value="ECO:0007669"/>
    <property type="project" value="TreeGrafter"/>
</dbReference>